<feature type="compositionally biased region" description="Pro residues" evidence="1">
    <location>
        <begin position="566"/>
        <end position="576"/>
    </location>
</feature>
<evidence type="ECO:0000313" key="3">
    <source>
        <dbReference type="EMBL" id="CAB16498.1"/>
    </source>
</evidence>
<organism evidence="3 4">
    <name type="scientific">Caenorhabditis elegans</name>
    <dbReference type="NCBI Taxonomy" id="6239"/>
    <lineage>
        <taxon>Eukaryota</taxon>
        <taxon>Metazoa</taxon>
        <taxon>Ecdysozoa</taxon>
        <taxon>Nematoda</taxon>
        <taxon>Chromadorea</taxon>
        <taxon>Rhabditida</taxon>
        <taxon>Rhabditina</taxon>
        <taxon>Rhabditomorpha</taxon>
        <taxon>Rhabditoidea</taxon>
        <taxon>Rhabditidae</taxon>
        <taxon>Peloderinae</taxon>
        <taxon>Caenorhabditis</taxon>
    </lineage>
</organism>
<dbReference type="AlphaFoldDB" id="G5EBG1"/>
<dbReference type="Pfam" id="PF03762">
    <property type="entry name" value="VOMI"/>
    <property type="match status" value="1"/>
</dbReference>
<dbReference type="EMBL" id="BX284604">
    <property type="protein sequence ID" value="CAB16498.1"/>
    <property type="molecule type" value="Genomic_DNA"/>
</dbReference>
<evidence type="ECO:0000256" key="2">
    <source>
        <dbReference type="SAM" id="SignalP"/>
    </source>
</evidence>
<evidence type="ECO:0000313" key="4">
    <source>
        <dbReference type="Proteomes" id="UP000001940"/>
    </source>
</evidence>
<dbReference type="PIR" id="T25367">
    <property type="entry name" value="T25367"/>
</dbReference>
<dbReference type="Bgee" id="WBGene00013290">
    <property type="expression patterns" value="Expressed in material anatomical entity and 2 other cell types or tissues"/>
</dbReference>
<dbReference type="OrthoDB" id="6329319at2759"/>
<feature type="region of interest" description="Disordered" evidence="1">
    <location>
        <begin position="280"/>
        <end position="581"/>
    </location>
</feature>
<dbReference type="AGR" id="WB:WBGene00013290"/>
<dbReference type="HOGENOM" id="CLU_427757_0_0_1"/>
<dbReference type="InParanoid" id="G5EBG1"/>
<name>G5EBG1_CAEEL</name>
<dbReference type="eggNOG" id="ENOG502S24T">
    <property type="taxonomic scope" value="Eukaryota"/>
</dbReference>
<reference evidence="3 4" key="1">
    <citation type="journal article" date="1998" name="Science">
        <title>Genome sequence of the nematode C. elegans: a platform for investigating biology.</title>
        <authorList>
            <consortium name="The C. elegans sequencing consortium"/>
            <person name="Sulson J.E."/>
            <person name="Waterston R."/>
        </authorList>
    </citation>
    <scope>NUCLEOTIDE SEQUENCE [LARGE SCALE GENOMIC DNA]</scope>
    <source>
        <strain evidence="3 4">Bristol N2</strain>
    </source>
</reference>
<dbReference type="SMR" id="G5EBG1"/>
<dbReference type="GeneID" id="178389"/>
<feature type="signal peptide" evidence="2">
    <location>
        <begin position="1"/>
        <end position="20"/>
    </location>
</feature>
<dbReference type="PANTHER" id="PTHR18841:SF0">
    <property type="entry name" value="VITELLINE MEMBRANE OUTER LAYER 1 HOMOLOG A-RELATED"/>
    <property type="match status" value="1"/>
</dbReference>
<dbReference type="InterPro" id="IPR036706">
    <property type="entry name" value="VOMI_sf"/>
</dbReference>
<dbReference type="RefSeq" id="NP_502758.1">
    <property type="nucleotide sequence ID" value="NM_070357.3"/>
</dbReference>
<dbReference type="Gene3D" id="2.100.10.20">
    <property type="entry name" value="Vitelline membrane outer layer protein I (VOMI)"/>
    <property type="match status" value="1"/>
</dbReference>
<dbReference type="STRING" id="6239.Y57G11A.2.1"/>
<evidence type="ECO:0007829" key="6">
    <source>
        <dbReference type="PeptideAtlas" id="G5EBG1"/>
    </source>
</evidence>
<dbReference type="CDD" id="cd00220">
    <property type="entry name" value="VMO-I"/>
    <property type="match status" value="1"/>
</dbReference>
<keyword evidence="6" id="KW-1267">Proteomics identification</keyword>
<dbReference type="PaxDb" id="6239-Y57G11A.2"/>
<dbReference type="KEGG" id="cel:CELE_Y57G11A.2"/>
<evidence type="ECO:0000313" key="5">
    <source>
        <dbReference type="WormBase" id="Y57G11A.2"/>
    </source>
</evidence>
<dbReference type="PANTHER" id="PTHR18841">
    <property type="entry name" value="VITELLINE MEMBRANE OUTER LAYER PROTEIN I-RELATED"/>
    <property type="match status" value="1"/>
</dbReference>
<dbReference type="Proteomes" id="UP000001940">
    <property type="component" value="Chromosome IV"/>
</dbReference>
<dbReference type="IntAct" id="G5EBG1">
    <property type="interactions" value="1"/>
</dbReference>
<gene>
    <name evidence="3" type="ORF">CELE_Y57G11A.2</name>
    <name evidence="3 5" type="ORF">Y57G11A.2</name>
</gene>
<dbReference type="FunCoup" id="G5EBG1">
    <property type="interactions" value="134"/>
</dbReference>
<dbReference type="PeptideAtlas" id="G5EBG1"/>
<keyword evidence="4" id="KW-1185">Reference proteome</keyword>
<dbReference type="GO" id="GO:0005615">
    <property type="term" value="C:extracellular space"/>
    <property type="evidence" value="ECO:0000318"/>
    <property type="project" value="GO_Central"/>
</dbReference>
<dbReference type="InterPro" id="IPR005515">
    <property type="entry name" value="VOMI"/>
</dbReference>
<dbReference type="CTD" id="178389"/>
<feature type="compositionally biased region" description="Acidic residues" evidence="1">
    <location>
        <begin position="387"/>
        <end position="400"/>
    </location>
</feature>
<keyword evidence="2" id="KW-0732">Signal</keyword>
<accession>G5EBG1</accession>
<feature type="compositionally biased region" description="Polar residues" evidence="1">
    <location>
        <begin position="366"/>
        <end position="376"/>
    </location>
</feature>
<feature type="compositionally biased region" description="Acidic residues" evidence="1">
    <location>
        <begin position="543"/>
        <end position="552"/>
    </location>
</feature>
<feature type="chain" id="PRO_5003475840" evidence="2">
    <location>
        <begin position="21"/>
        <end position="640"/>
    </location>
</feature>
<dbReference type="SUPFAM" id="SSF51092">
    <property type="entry name" value="Vitelline membrane outer protein-I (VMO-I)"/>
    <property type="match status" value="1"/>
</dbReference>
<dbReference type="WormBase" id="Y57G11A.2">
    <property type="protein sequence ID" value="CE16664"/>
    <property type="gene ID" value="WBGene00013290"/>
</dbReference>
<feature type="compositionally biased region" description="Pro residues" evidence="1">
    <location>
        <begin position="485"/>
        <end position="494"/>
    </location>
</feature>
<evidence type="ECO:0000256" key="1">
    <source>
        <dbReference type="SAM" id="MobiDB-lite"/>
    </source>
</evidence>
<proteinExistence type="evidence at protein level"/>
<protein>
    <submittedName>
        <fullName evidence="3">Vitelline membrane outer layer protein 1</fullName>
    </submittedName>
</protein>
<sequence>MLHPSIVWMVFGVWTLGVKSQVIVQSPNISTFGTWQPWARCPEGQYANGMRIKFEEWSEDVEIAGLTAVDLRCAAKGGPHSEESVISGESVSGTWQNVQYCPDDKVIVGFSLKVEELQGNYDDAGALNFAAFCGAQFGARNSKVVLQGDTKSVTRGHWTEDLYCPTGFAVCGIQARVEKNETQAGIDDTGVNNVQVECCPAPYDCDASYEAKEVDKYQNNNDYETSHKVLVKSKYEGPAAADKTEQEFVAKKIMLSLKKKYEQLEFSTAPADFVYTRNKRQDTDPDYVDGGLVLGEDDPEKTSVAPEVESVDSNGEDLAASSNGEISEIPTVDPTTSGENSESDPVFEVVDPSSAPPAVANADENAWSQQVEQGSSEAPVEMTATEDTAEETNNESEVEASTEAPFEVAATEDSNQAPVDPIFTEAPAEGSQEEQTSDGPVFIPEDGSVHSTEAPFEVAATEVSEVTHGSGSGPMPEQTDEVPGPWEPVPSPVPEPEDPVPRPELATTTEGLPVQEPEDPNPIPEDTVPGPEDTTPGPAVTEEIPEVPEPTEEPPTPTDSEIDSPTPAPAPGPEPESPSNYHRLSISMDELEVLVQQAVAGQNMVITLPVPAHKKLIVEQIVVKCDEHVISLPALIVKHR</sequence>